<accession>A0AAP2Z185</accession>
<dbReference type="InterPro" id="IPR048925">
    <property type="entry name" value="RdfA"/>
</dbReference>
<organism evidence="1 4">
    <name type="scientific">Natronoglomus mannanivorans</name>
    <dbReference type="NCBI Taxonomy" id="2979990"/>
    <lineage>
        <taxon>Archaea</taxon>
        <taxon>Methanobacteriati</taxon>
        <taxon>Methanobacteriota</taxon>
        <taxon>Stenosarchaea group</taxon>
        <taxon>Halobacteria</taxon>
        <taxon>Halobacteriales</taxon>
        <taxon>Natrialbaceae</taxon>
        <taxon>Natronoglomus</taxon>
    </lineage>
</organism>
<dbReference type="EMBL" id="JAOPKB010000028">
    <property type="protein sequence ID" value="MCU4975894.1"/>
    <property type="molecule type" value="Genomic_DNA"/>
</dbReference>
<dbReference type="Pfam" id="PF21811">
    <property type="entry name" value="RdfA"/>
    <property type="match status" value="1"/>
</dbReference>
<reference evidence="1 3" key="1">
    <citation type="submission" date="2022-09" db="EMBL/GenBank/DDBJ databases">
        <title>Enrichment on poylsaccharides allowed isolation of novel metabolic and taxonomic groups of Haloarchaea.</title>
        <authorList>
            <person name="Sorokin D.Y."/>
            <person name="Elcheninov A.G."/>
            <person name="Khizhniak T.V."/>
            <person name="Kolganova T.V."/>
            <person name="Kublanov I.V."/>
        </authorList>
    </citation>
    <scope>NUCLEOTIDE SEQUENCE</scope>
    <source>
        <strain evidence="2 3">AArc-m2/3/4</strain>
        <strain evidence="1">AArc-xg1-1</strain>
    </source>
</reference>
<proteinExistence type="predicted"/>
<sequence length="160" mass="18447">MNTRVVERALEDAGVDIVGDPDDIYEKLTDDDVRSSQRKELESKLQQQGVDIEQLQSDFVSHQTMKWHLNDCLDIDTSRAATIDFERERGTIEWSQARCEKVISQSLSRLQQANELQTGSLHITQTVRVTCTDCNRTYKINDLLAERTCECYTDDEAEMR</sequence>
<dbReference type="EMBL" id="JAOPKA010000009">
    <property type="protein sequence ID" value="MCU4742618.1"/>
    <property type="molecule type" value="Genomic_DNA"/>
</dbReference>
<name>A0AAP2Z185_9EURY</name>
<evidence type="ECO:0000313" key="1">
    <source>
        <dbReference type="EMBL" id="MCU4742618.1"/>
    </source>
</evidence>
<evidence type="ECO:0000313" key="3">
    <source>
        <dbReference type="Proteomes" id="UP001320972"/>
    </source>
</evidence>
<dbReference type="Proteomes" id="UP001321018">
    <property type="component" value="Unassembled WGS sequence"/>
</dbReference>
<evidence type="ECO:0000313" key="4">
    <source>
        <dbReference type="Proteomes" id="UP001321018"/>
    </source>
</evidence>
<comment type="caution">
    <text evidence="1">The sequence shown here is derived from an EMBL/GenBank/DDBJ whole genome shotgun (WGS) entry which is preliminary data.</text>
</comment>
<evidence type="ECO:0000313" key="2">
    <source>
        <dbReference type="EMBL" id="MCU4975894.1"/>
    </source>
</evidence>
<keyword evidence="3" id="KW-1185">Reference proteome</keyword>
<dbReference type="AlphaFoldDB" id="A0AAP2Z185"/>
<gene>
    <name evidence="2" type="ORF">OB955_24755</name>
    <name evidence="1" type="ORF">OB960_14565</name>
</gene>
<protein>
    <submittedName>
        <fullName evidence="1">Uncharacterized protein</fullName>
    </submittedName>
</protein>
<dbReference type="Proteomes" id="UP001320972">
    <property type="component" value="Unassembled WGS sequence"/>
</dbReference>